<name>A0A653DZZ8_9PSED</name>
<keyword evidence="1" id="KW-1133">Transmembrane helix</keyword>
<keyword evidence="1" id="KW-0812">Transmembrane</keyword>
<dbReference type="Pfam" id="PF20249">
    <property type="entry name" value="VasX_N"/>
    <property type="match status" value="1"/>
</dbReference>
<feature type="domain" description="Toxin VasX N-terminal region" evidence="2">
    <location>
        <begin position="21"/>
        <end position="152"/>
    </location>
</feature>
<proteinExistence type="predicted"/>
<evidence type="ECO:0000313" key="3">
    <source>
        <dbReference type="EMBL" id="VEV95993.1"/>
    </source>
</evidence>
<gene>
    <name evidence="3" type="ORF">PMYSY11_0946</name>
</gene>
<reference evidence="3" key="1">
    <citation type="submission" date="2019-02" db="EMBL/GenBank/DDBJ databases">
        <authorList>
            <consortium name="Genoscope - CEA"/>
            <person name="William W."/>
        </authorList>
    </citation>
    <scope>NUCLEOTIDE SEQUENCE [LARGE SCALE GENOMIC DNA]</scope>
    <source>
        <strain evidence="3">YSy11</strain>
    </source>
</reference>
<evidence type="ECO:0000256" key="1">
    <source>
        <dbReference type="SAM" id="Phobius"/>
    </source>
</evidence>
<evidence type="ECO:0000259" key="2">
    <source>
        <dbReference type="Pfam" id="PF20249"/>
    </source>
</evidence>
<dbReference type="CDD" id="cd20708">
    <property type="entry name" value="MIX_IV"/>
    <property type="match status" value="1"/>
</dbReference>
<feature type="transmembrane region" description="Helical" evidence="1">
    <location>
        <begin position="745"/>
        <end position="766"/>
    </location>
</feature>
<dbReference type="InterPro" id="IPR046864">
    <property type="entry name" value="VasX_N"/>
</dbReference>
<dbReference type="AlphaFoldDB" id="A0A653DZZ8"/>
<sequence>MSNPNLLDKSTTDVRSPIGVCPAWQNEVFIVPVRYALSEHPAQHSCFSLPGTTESHPMALRRLRAGYLYLWHARGPLKRYAIAADGCLQLQGLDDPHSELASASDAGIALKKTHDAWLLYTERPIGSEHYKQLENAQQRSARMRKIALPQVAIDLHSTHSPRLEDSSTLLAELMPEVREQALAEDQQKNGKAYAEGIEQLNQHMLENPSFDNIKSYTDAMLWQDQRDKAAAKYPDASEQPIGQWSAVPWDVSGTEVWLQRAQSQAAGLWSVFAAVDDDLGVLRDINHEQEQLEEDHSQWVADNNIRLTVGGFVRSLIQEDGGEVASMLNYRFQGHDIRMTSEQGELMLESQHQLDQLLAEETRINQGRGQIYSHESADALLGKIHRDIEATLAPVKQFLPAELNSQAQLVISQYRKSKVSNLEGGQGSAKVAEYIDLERMNTWLEDTAPAHFQYVEKRHEALYADRGQYLRRHSSGTWFVDYEASEQLDWLDQLAVACLSAQCIRQLGAEQFNTYIRSPDEGALHLVFMAWSPSLEGVINSQTRISEIVEALSSDNLANTRALLAQTLDESALRALDRVANDVEGVWAAIVSRLGASLLALKSQGGVSKQWLATLISVRLGNDAWLTSRAVNGATVWQLLGNKAKALNDWSRRTAEAIGLGSAKDILDSPAIKNSGGLLPLAALLLNGLNAENYLSQAANLDVMDQQRMAETVSASLYAAAALTAVVDSWVRVGRGIQELKLGRSLAPTLTLFGGFLGLISAAAAFNEHVSIQNKIESAQTRIDPWLRVRYGIVAGQFAVFTAQAVLGLGLTSMRLAGMIDTATAIARFKLGMGPINLLLLGLGVAYFYTWLKQATPLQSFLAGCCWSHTRAVKYEKIVSDEQASELEQLLKLLYTPRVSVETSGSLLGSSSYINQLSIDLPGAIPTTARLAFALAGNPVYMPASHGQSLFGGGRMIDIGAHWLSTSECTWIPATEGQGLRLNGPFLINHLFGSQPRKVSMRLGYHSPIASLAGVEPIVGGVHGLAFTVDSDCEIFELRSTEMPSELIQATIYPLGNAECSIYLQPKGHP</sequence>
<feature type="transmembrane region" description="Helical" evidence="1">
    <location>
        <begin position="791"/>
        <end position="811"/>
    </location>
</feature>
<dbReference type="RefSeq" id="WP_150547699.1">
    <property type="nucleotide sequence ID" value="NZ_LR215729.2"/>
</dbReference>
<organism evidence="3">
    <name type="scientific">Pseudomonas marincola</name>
    <dbReference type="NCBI Taxonomy" id="437900"/>
    <lineage>
        <taxon>Bacteria</taxon>
        <taxon>Pseudomonadati</taxon>
        <taxon>Pseudomonadota</taxon>
        <taxon>Gammaproteobacteria</taxon>
        <taxon>Pseudomonadales</taxon>
        <taxon>Pseudomonadaceae</taxon>
        <taxon>Pseudomonas</taxon>
    </lineage>
</organism>
<dbReference type="EMBL" id="LR215729">
    <property type="protein sequence ID" value="VEV95993.1"/>
    <property type="molecule type" value="Genomic_DNA"/>
</dbReference>
<feature type="transmembrane region" description="Helical" evidence="1">
    <location>
        <begin position="831"/>
        <end position="852"/>
    </location>
</feature>
<keyword evidence="1" id="KW-0472">Membrane</keyword>
<protein>
    <recommendedName>
        <fullName evidence="2">Toxin VasX N-terminal region domain-containing protein</fullName>
    </recommendedName>
</protein>
<accession>A0A653DZZ8</accession>